<dbReference type="PANTHER" id="PTHR15427">
    <property type="entry name" value="EMILIN ELASTIN MICROFIBRIL INTERFACE-LOCATED PROTEIN ELASTIN MICROFIBRIL INTERFACER"/>
    <property type="match status" value="1"/>
</dbReference>
<feature type="compositionally biased region" description="Low complexity" evidence="3">
    <location>
        <begin position="116"/>
        <end position="127"/>
    </location>
</feature>
<evidence type="ECO:0000256" key="1">
    <source>
        <dbReference type="ARBA" id="ARBA00004613"/>
    </source>
</evidence>
<evidence type="ECO:0000256" key="2">
    <source>
        <dbReference type="ARBA" id="ARBA00022525"/>
    </source>
</evidence>
<feature type="compositionally biased region" description="Pro residues" evidence="3">
    <location>
        <begin position="130"/>
        <end position="139"/>
    </location>
</feature>
<organism evidence="5 6">
    <name type="scientific">Pleurodeles waltl</name>
    <name type="common">Iberian ribbed newt</name>
    <dbReference type="NCBI Taxonomy" id="8319"/>
    <lineage>
        <taxon>Eukaryota</taxon>
        <taxon>Metazoa</taxon>
        <taxon>Chordata</taxon>
        <taxon>Craniata</taxon>
        <taxon>Vertebrata</taxon>
        <taxon>Euteleostomi</taxon>
        <taxon>Amphibia</taxon>
        <taxon>Batrachia</taxon>
        <taxon>Caudata</taxon>
        <taxon>Salamandroidea</taxon>
        <taxon>Salamandridae</taxon>
        <taxon>Pleurodelinae</taxon>
        <taxon>Pleurodeles</taxon>
    </lineage>
</organism>
<evidence type="ECO:0000313" key="5">
    <source>
        <dbReference type="EMBL" id="KAJ1142634.1"/>
    </source>
</evidence>
<keyword evidence="6" id="KW-1185">Reference proteome</keyword>
<feature type="domain" description="C1q" evidence="4">
    <location>
        <begin position="153"/>
        <end position="181"/>
    </location>
</feature>
<dbReference type="EMBL" id="JANPWB010000010">
    <property type="protein sequence ID" value="KAJ1142634.1"/>
    <property type="molecule type" value="Genomic_DNA"/>
</dbReference>
<evidence type="ECO:0000256" key="3">
    <source>
        <dbReference type="SAM" id="MobiDB-lite"/>
    </source>
</evidence>
<comment type="caution">
    <text evidence="5">The sequence shown here is derived from an EMBL/GenBank/DDBJ whole genome shotgun (WGS) entry which is preliminary data.</text>
</comment>
<reference evidence="5" key="1">
    <citation type="journal article" date="2022" name="bioRxiv">
        <title>Sequencing and chromosome-scale assembly of the giantPleurodeles waltlgenome.</title>
        <authorList>
            <person name="Brown T."/>
            <person name="Elewa A."/>
            <person name="Iarovenko S."/>
            <person name="Subramanian E."/>
            <person name="Araus A.J."/>
            <person name="Petzold A."/>
            <person name="Susuki M."/>
            <person name="Suzuki K.-i.T."/>
            <person name="Hayashi T."/>
            <person name="Toyoda A."/>
            <person name="Oliveira C."/>
            <person name="Osipova E."/>
            <person name="Leigh N.D."/>
            <person name="Simon A."/>
            <person name="Yun M.H."/>
        </authorList>
    </citation>
    <scope>NUCLEOTIDE SEQUENCE</scope>
    <source>
        <strain evidence="5">20211129_DDA</strain>
        <tissue evidence="5">Liver</tissue>
    </source>
</reference>
<comment type="subcellular location">
    <subcellularLocation>
        <location evidence="1">Secreted</location>
    </subcellularLocation>
</comment>
<protein>
    <recommendedName>
        <fullName evidence="4">C1q domain-containing protein</fullName>
    </recommendedName>
</protein>
<keyword evidence="2" id="KW-0964">Secreted</keyword>
<dbReference type="PROSITE" id="PS50871">
    <property type="entry name" value="C1Q"/>
    <property type="match status" value="1"/>
</dbReference>
<evidence type="ECO:0000313" key="6">
    <source>
        <dbReference type="Proteomes" id="UP001066276"/>
    </source>
</evidence>
<evidence type="ECO:0000259" key="4">
    <source>
        <dbReference type="PROSITE" id="PS50871"/>
    </source>
</evidence>
<accession>A0AAV7QQB6</accession>
<proteinExistence type="predicted"/>
<dbReference type="PANTHER" id="PTHR15427:SF18">
    <property type="entry name" value="COMPLEMENT C1Q SUBCOMPONENT SUBUNIT B"/>
    <property type="match status" value="1"/>
</dbReference>
<name>A0AAV7QQB6_PLEWA</name>
<dbReference type="Proteomes" id="UP001066276">
    <property type="component" value="Chromosome 6"/>
</dbReference>
<dbReference type="AlphaFoldDB" id="A0AAV7QQB6"/>
<dbReference type="InterPro" id="IPR050392">
    <property type="entry name" value="Collagen/C1q_domain"/>
</dbReference>
<dbReference type="GO" id="GO:0005576">
    <property type="term" value="C:extracellular region"/>
    <property type="evidence" value="ECO:0007669"/>
    <property type="project" value="UniProtKB-SubCell"/>
</dbReference>
<feature type="region of interest" description="Disordered" evidence="3">
    <location>
        <begin position="71"/>
        <end position="152"/>
    </location>
</feature>
<gene>
    <name evidence="5" type="ORF">NDU88_008947</name>
</gene>
<sequence>MRKFSVTFGRQNPARKGNGCSCLLRKVAASGDLLQGIGRPMGGDTKMAFSLMLVLLTVVPLVSPQSCRGRSAIPGIPGVPGTPGSNGIDGTDGVKGDVGPPGQADDLTEQGEKGEPGLPGNPGKVGPKGPGGPPGPPGRFGPKGAKGESGDYKTTLKSAFSAARISSILPRKEQPIRFEKK</sequence>
<dbReference type="InterPro" id="IPR001073">
    <property type="entry name" value="C1q_dom"/>
</dbReference>